<keyword evidence="2" id="KW-1185">Reference proteome</keyword>
<accession>A0A1C7M583</accession>
<gene>
    <name evidence="1" type="ORF">A0H81_08044</name>
</gene>
<evidence type="ECO:0000313" key="2">
    <source>
        <dbReference type="Proteomes" id="UP000092993"/>
    </source>
</evidence>
<evidence type="ECO:0000313" key="1">
    <source>
        <dbReference type="EMBL" id="OBZ72071.1"/>
    </source>
</evidence>
<reference evidence="1 2" key="1">
    <citation type="submission" date="2016-03" db="EMBL/GenBank/DDBJ databases">
        <title>Whole genome sequencing of Grifola frondosa 9006-11.</title>
        <authorList>
            <person name="Min B."/>
            <person name="Park H."/>
            <person name="Kim J.-G."/>
            <person name="Cho H."/>
            <person name="Oh Y.-L."/>
            <person name="Kong W.-S."/>
            <person name="Choi I.-G."/>
        </authorList>
    </citation>
    <scope>NUCLEOTIDE SEQUENCE [LARGE SCALE GENOMIC DNA]</scope>
    <source>
        <strain evidence="1 2">9006-11</strain>
    </source>
</reference>
<dbReference type="Proteomes" id="UP000092993">
    <property type="component" value="Unassembled WGS sequence"/>
</dbReference>
<dbReference type="AlphaFoldDB" id="A0A1C7M583"/>
<protein>
    <submittedName>
        <fullName evidence="1">Uncharacterized protein</fullName>
    </submittedName>
</protein>
<organism evidence="1 2">
    <name type="scientific">Grifola frondosa</name>
    <name type="common">Maitake</name>
    <name type="synonym">Polyporus frondosus</name>
    <dbReference type="NCBI Taxonomy" id="5627"/>
    <lineage>
        <taxon>Eukaryota</taxon>
        <taxon>Fungi</taxon>
        <taxon>Dikarya</taxon>
        <taxon>Basidiomycota</taxon>
        <taxon>Agaricomycotina</taxon>
        <taxon>Agaricomycetes</taxon>
        <taxon>Polyporales</taxon>
        <taxon>Grifolaceae</taxon>
        <taxon>Grifola</taxon>
    </lineage>
</organism>
<comment type="caution">
    <text evidence="1">The sequence shown here is derived from an EMBL/GenBank/DDBJ whole genome shotgun (WGS) entry which is preliminary data.</text>
</comment>
<name>A0A1C7M583_GRIFR</name>
<dbReference type="EMBL" id="LUGG01000009">
    <property type="protein sequence ID" value="OBZ72071.1"/>
    <property type="molecule type" value="Genomic_DNA"/>
</dbReference>
<proteinExistence type="predicted"/>
<sequence>MRPHLLANTRSGPTSNRSNLALADTTLMILLEQENKIRPITAVASHECMTIISMQPFIRVILLLFYTKGRKIQYLPCVSPCGRSRIILAARIHWQASSCAHLCSANLTRITSVFPGVSLGTRDHTFQDALSSSSFNPTHASPSNPQSTVTRLWSAAYLPPRG</sequence>